<proteinExistence type="predicted"/>
<dbReference type="Proteomes" id="UP000518752">
    <property type="component" value="Unassembled WGS sequence"/>
</dbReference>
<dbReference type="AlphaFoldDB" id="A0A8H5HUT1"/>
<dbReference type="EMBL" id="JAACJN010000019">
    <property type="protein sequence ID" value="KAF5389956.1"/>
    <property type="molecule type" value="Genomic_DNA"/>
</dbReference>
<protein>
    <recommendedName>
        <fullName evidence="3">F-box domain-containing protein</fullName>
    </recommendedName>
</protein>
<name>A0A8H5HUT1_9AGAR</name>
<sequence length="447" mass="50504">MTLYSELAISALKEVIEAKGSSLKTVKGKISDICQEISLLTREDQDVAELTINPHALLPQIDFQRPMTALNSHLKQALNLEDCIAMHKAMLPSSIQLLPVEILSYILVLCMESTLLFPDWRDSSFPPFIFGRVCSLFRSVMLSTPPVWSAVSIHIVPGRKWETRLTLFLTLSRSHPLSLELIWHPSHNDPHTKSVNAVLDQLPPLISTRLQKIQLFVPDQASAIILGSHPLPILEYLSLGSQNDDPVPFLTRPGFAPKLQMISFPIRHSKPLLWQLPWSQLTEIESKKSRLTGSQVLCLFAQCPSLERCCLQVGRYNPNALDQDPDHLVVLPHLKSLVFIIDIDYDCFGLFPRLVLPSLSRVEFRNAPIHNNATSVWSTDFLVDLIERSGCTLTSLVLVGFLLHERELRDTVKSIPSLVEFEASYGWDIVPPDLRELLLARRWGDLR</sequence>
<dbReference type="OrthoDB" id="3270987at2759"/>
<reference evidence="1 2" key="1">
    <citation type="journal article" date="2020" name="ISME J.">
        <title>Uncovering the hidden diversity of litter-decomposition mechanisms in mushroom-forming fungi.</title>
        <authorList>
            <person name="Floudas D."/>
            <person name="Bentzer J."/>
            <person name="Ahren D."/>
            <person name="Johansson T."/>
            <person name="Persson P."/>
            <person name="Tunlid A."/>
        </authorList>
    </citation>
    <scope>NUCLEOTIDE SEQUENCE [LARGE SCALE GENOMIC DNA]</scope>
    <source>
        <strain evidence="1 2">CBS 406.79</strain>
    </source>
</reference>
<evidence type="ECO:0000313" key="2">
    <source>
        <dbReference type="Proteomes" id="UP000518752"/>
    </source>
</evidence>
<evidence type="ECO:0008006" key="3">
    <source>
        <dbReference type="Google" id="ProtNLM"/>
    </source>
</evidence>
<comment type="caution">
    <text evidence="1">The sequence shown here is derived from an EMBL/GenBank/DDBJ whole genome shotgun (WGS) entry which is preliminary data.</text>
</comment>
<gene>
    <name evidence="1" type="ORF">D9757_003567</name>
</gene>
<organism evidence="1 2">
    <name type="scientific">Collybiopsis confluens</name>
    <dbReference type="NCBI Taxonomy" id="2823264"/>
    <lineage>
        <taxon>Eukaryota</taxon>
        <taxon>Fungi</taxon>
        <taxon>Dikarya</taxon>
        <taxon>Basidiomycota</taxon>
        <taxon>Agaricomycotina</taxon>
        <taxon>Agaricomycetes</taxon>
        <taxon>Agaricomycetidae</taxon>
        <taxon>Agaricales</taxon>
        <taxon>Marasmiineae</taxon>
        <taxon>Omphalotaceae</taxon>
        <taxon>Collybiopsis</taxon>
    </lineage>
</organism>
<accession>A0A8H5HUT1</accession>
<keyword evidence="2" id="KW-1185">Reference proteome</keyword>
<evidence type="ECO:0000313" key="1">
    <source>
        <dbReference type="EMBL" id="KAF5389956.1"/>
    </source>
</evidence>